<keyword evidence="4" id="KW-1185">Reference proteome</keyword>
<evidence type="ECO:0000256" key="1">
    <source>
        <dbReference type="SAM" id="MobiDB-lite"/>
    </source>
</evidence>
<keyword evidence="3" id="KW-0808">Transferase</keyword>
<evidence type="ECO:0000313" key="3">
    <source>
        <dbReference type="EMBL" id="KMQ93552.1"/>
    </source>
</evidence>
<dbReference type="Proteomes" id="UP000036403">
    <property type="component" value="Unassembled WGS sequence"/>
</dbReference>
<feature type="compositionally biased region" description="Low complexity" evidence="1">
    <location>
        <begin position="69"/>
        <end position="78"/>
    </location>
</feature>
<feature type="region of interest" description="Disordered" evidence="1">
    <location>
        <begin position="60"/>
        <end position="95"/>
    </location>
</feature>
<evidence type="ECO:0000313" key="4">
    <source>
        <dbReference type="Proteomes" id="UP000036403"/>
    </source>
</evidence>
<protein>
    <submittedName>
        <fullName evidence="3">52 kDa repressor of the inhibitor of the protein kinase</fullName>
    </submittedName>
</protein>
<proteinExistence type="predicted"/>
<gene>
    <name evidence="3" type="ORF">RF55_6341</name>
</gene>
<dbReference type="InterPro" id="IPR048365">
    <property type="entry name" value="TNP-like_RNaseH_N"/>
</dbReference>
<evidence type="ECO:0000259" key="2">
    <source>
        <dbReference type="Pfam" id="PF21787"/>
    </source>
</evidence>
<dbReference type="AlphaFoldDB" id="A0A0J7KT25"/>
<reference evidence="3 4" key="1">
    <citation type="submission" date="2015-04" db="EMBL/GenBank/DDBJ databases">
        <title>Lasius niger genome sequencing.</title>
        <authorList>
            <person name="Konorov E.A."/>
            <person name="Nikitin M.A."/>
            <person name="Kirill M.V."/>
            <person name="Chang P."/>
        </authorList>
    </citation>
    <scope>NUCLEOTIDE SEQUENCE [LARGE SCALE GENOMIC DNA]</scope>
    <source>
        <tissue evidence="3">Whole</tissue>
    </source>
</reference>
<comment type="caution">
    <text evidence="3">The sequence shown here is derived from an EMBL/GenBank/DDBJ whole genome shotgun (WGS) entry which is preliminary data.</text>
</comment>
<name>A0A0J7KT25_LASNI</name>
<organism evidence="3 4">
    <name type="scientific">Lasius niger</name>
    <name type="common">Black garden ant</name>
    <dbReference type="NCBI Taxonomy" id="67767"/>
    <lineage>
        <taxon>Eukaryota</taxon>
        <taxon>Metazoa</taxon>
        <taxon>Ecdysozoa</taxon>
        <taxon>Arthropoda</taxon>
        <taxon>Hexapoda</taxon>
        <taxon>Insecta</taxon>
        <taxon>Pterygota</taxon>
        <taxon>Neoptera</taxon>
        <taxon>Endopterygota</taxon>
        <taxon>Hymenoptera</taxon>
        <taxon>Apocrita</taxon>
        <taxon>Aculeata</taxon>
        <taxon>Formicoidea</taxon>
        <taxon>Formicidae</taxon>
        <taxon>Formicinae</taxon>
        <taxon>Lasius</taxon>
        <taxon>Lasius</taxon>
    </lineage>
</organism>
<dbReference type="EMBL" id="LBMM01003425">
    <property type="protein sequence ID" value="KMQ93552.1"/>
    <property type="molecule type" value="Genomic_DNA"/>
</dbReference>
<dbReference type="OrthoDB" id="8190203at2759"/>
<dbReference type="PaxDb" id="67767-A0A0J7KT25"/>
<feature type="compositionally biased region" description="Basic and acidic residues" evidence="1">
    <location>
        <begin position="79"/>
        <end position="89"/>
    </location>
</feature>
<dbReference type="GO" id="GO:0016301">
    <property type="term" value="F:kinase activity"/>
    <property type="evidence" value="ECO:0007669"/>
    <property type="project" value="UniProtKB-KW"/>
</dbReference>
<feature type="domain" description="Transposable element P transposase-like RNase H" evidence="2">
    <location>
        <begin position="131"/>
        <end position="179"/>
    </location>
</feature>
<accession>A0A0J7KT25</accession>
<sequence length="187" mass="21628">MPIKIAPYVIYILKKNGSEKRQNTNKRPIEEIKTVQEVQEVATVQEGNKSDVQCLENPLIKVDAKSEPSTSSNTSSSTHPEKNNSSDKSPRKKKLRMQILKLKRQNKLRQMVRRLQLKQEKQKKTTKNQEINDIKNMRQLGAPIEKHCILCVDEMSLKAHLFYNVSQDDIIGFEDMVLQKQHVEASF</sequence>
<keyword evidence="3" id="KW-0418">Kinase</keyword>
<dbReference type="Pfam" id="PF21787">
    <property type="entry name" value="TNP-like_RNaseH_N"/>
    <property type="match status" value="1"/>
</dbReference>